<comment type="caution">
    <text evidence="2">The sequence shown here is derived from an EMBL/GenBank/DDBJ whole genome shotgun (WGS) entry which is preliminary data.</text>
</comment>
<feature type="transmembrane region" description="Helical" evidence="1">
    <location>
        <begin position="217"/>
        <end position="236"/>
    </location>
</feature>
<dbReference type="EMBL" id="JMIH01000014">
    <property type="protein sequence ID" value="KEO74651.1"/>
    <property type="molecule type" value="Genomic_DNA"/>
</dbReference>
<dbReference type="eggNOG" id="COG0697">
    <property type="taxonomic scope" value="Bacteria"/>
</dbReference>
<feature type="transmembrane region" description="Helical" evidence="1">
    <location>
        <begin position="248"/>
        <end position="269"/>
    </location>
</feature>
<keyword evidence="3" id="KW-1185">Reference proteome</keyword>
<keyword evidence="1" id="KW-0812">Transmembrane</keyword>
<name>A0A074KXF8_9BACT</name>
<sequence>MIYLLLCILSNVLIFVVFRIYPKYRINTLQAIVMNYLFCVLTGVVFYSSTLAAYIHQVDYFPAWGYIALFLSFAFILTFLLMAHTTQRMGITVATIASKLSLVIPVSFSLLLFSRGHTELSPINSVGILLALVAIVLASFQPKLSKIKNFRKKDHPLILPIGVFLLGGTIDTLINFANLKYLQQGEDAIFVISIFILTFIWGVIWLLIKGNGLQNRSLYGGLLLGVPNFFSMIFLLKSLDTFDSNGALIYPLVNIGIILGGSLVSVCIFHDRLMKINYLGVFLALVSLILISWTNE</sequence>
<dbReference type="Proteomes" id="UP000027821">
    <property type="component" value="Unassembled WGS sequence"/>
</dbReference>
<dbReference type="Gene3D" id="1.10.3730.20">
    <property type="match status" value="1"/>
</dbReference>
<dbReference type="STRING" id="1048983.EL17_02960"/>
<feature type="transmembrane region" description="Helical" evidence="1">
    <location>
        <begin position="188"/>
        <end position="208"/>
    </location>
</feature>
<evidence type="ECO:0000313" key="2">
    <source>
        <dbReference type="EMBL" id="KEO74651.1"/>
    </source>
</evidence>
<keyword evidence="1" id="KW-1133">Transmembrane helix</keyword>
<evidence type="ECO:0000256" key="1">
    <source>
        <dbReference type="SAM" id="Phobius"/>
    </source>
</evidence>
<dbReference type="OrthoDB" id="1524053at2"/>
<proteinExistence type="predicted"/>
<feature type="transmembrane region" description="Helical" evidence="1">
    <location>
        <begin position="33"/>
        <end position="55"/>
    </location>
</feature>
<feature type="transmembrane region" description="Helical" evidence="1">
    <location>
        <begin position="6"/>
        <end position="21"/>
    </location>
</feature>
<feature type="transmembrane region" description="Helical" evidence="1">
    <location>
        <begin position="61"/>
        <end position="83"/>
    </location>
</feature>
<feature type="transmembrane region" description="Helical" evidence="1">
    <location>
        <begin position="276"/>
        <end position="294"/>
    </location>
</feature>
<organism evidence="2 3">
    <name type="scientific">Anditalea andensis</name>
    <dbReference type="NCBI Taxonomy" id="1048983"/>
    <lineage>
        <taxon>Bacteria</taxon>
        <taxon>Pseudomonadati</taxon>
        <taxon>Bacteroidota</taxon>
        <taxon>Cytophagia</taxon>
        <taxon>Cytophagales</taxon>
        <taxon>Cytophagaceae</taxon>
        <taxon>Anditalea</taxon>
    </lineage>
</organism>
<evidence type="ECO:0000313" key="3">
    <source>
        <dbReference type="Proteomes" id="UP000027821"/>
    </source>
</evidence>
<reference evidence="2 3" key="1">
    <citation type="submission" date="2014-04" db="EMBL/GenBank/DDBJ databases">
        <title>Characterization and application of a salt tolerant electro-active bacterium.</title>
        <authorList>
            <person name="Yang L."/>
            <person name="Wei S."/>
            <person name="Tay Q.X.M."/>
        </authorList>
    </citation>
    <scope>NUCLEOTIDE SEQUENCE [LARGE SCALE GENOMIC DNA]</scope>
    <source>
        <strain evidence="2 3">LY1</strain>
    </source>
</reference>
<gene>
    <name evidence="2" type="ORF">EL17_02960</name>
</gene>
<feature type="transmembrane region" description="Helical" evidence="1">
    <location>
        <begin position="125"/>
        <end position="145"/>
    </location>
</feature>
<feature type="transmembrane region" description="Helical" evidence="1">
    <location>
        <begin position="157"/>
        <end position="176"/>
    </location>
</feature>
<feature type="transmembrane region" description="Helical" evidence="1">
    <location>
        <begin position="90"/>
        <end position="113"/>
    </location>
</feature>
<protein>
    <recommendedName>
        <fullName evidence="4">EamA domain-containing protein</fullName>
    </recommendedName>
</protein>
<accession>A0A074KXF8</accession>
<keyword evidence="1" id="KW-0472">Membrane</keyword>
<dbReference type="AlphaFoldDB" id="A0A074KXF8"/>
<evidence type="ECO:0008006" key="4">
    <source>
        <dbReference type="Google" id="ProtNLM"/>
    </source>
</evidence>